<dbReference type="InterPro" id="IPR040919">
    <property type="entry name" value="Asparaginase_C"/>
</dbReference>
<dbReference type="OMA" id="CEDMLPE"/>
<dbReference type="SUPFAM" id="SSF53774">
    <property type="entry name" value="Glutaminase/Asparaginase"/>
    <property type="match status" value="1"/>
</dbReference>
<sequence length="446" mass="47692">MARTSSRAGPSPWHLQAKGEATRDEEKGASAATAVAAAAAAALRADPFVGVGADDGGVETDRRRLAEGSGGGKRKSTVLVINTGGTLGMRKEDKSGGLAPVPGYFTSQMLTMEELVIADDMPFFDIVEYDPLLDSSCFEPSDWARIAIDIGRAYHCYDGFVVCMGTDTMAYAASALSFMLENLGKTIPLAEVYNDARRNVVVAMMIAGSQKIPEVCLFFSNKLLRANRAVKVDSLALTAYDSPNFAHLGDLGVKMRYRRDVALPPPRGPFRVHTNMDSRVVVIKLIPGFDDHALLALVEHCTALRAVVLELYGTGNSPSRREDFVQFIKMAKAKGILVMAVTQCLRGGVSLGAYAVGVALEANGVVSGGDMTTEAVVTKLGYLFGLTNDMQAIRRLMTRNLRGELSPSNSFRHPLIGDAEDKVEARHGPSESPNGLSSSLGPSSKL</sequence>
<accession>D7FWL4</accession>
<organism evidence="8 9">
    <name type="scientific">Ectocarpus siliculosus</name>
    <name type="common">Brown alga</name>
    <name type="synonym">Conferva siliculosa</name>
    <dbReference type="NCBI Taxonomy" id="2880"/>
    <lineage>
        <taxon>Eukaryota</taxon>
        <taxon>Sar</taxon>
        <taxon>Stramenopiles</taxon>
        <taxon>Ochrophyta</taxon>
        <taxon>PX clade</taxon>
        <taxon>Phaeophyceae</taxon>
        <taxon>Ectocarpales</taxon>
        <taxon>Ectocarpaceae</taxon>
        <taxon>Ectocarpus</taxon>
    </lineage>
</organism>
<dbReference type="Pfam" id="PF17763">
    <property type="entry name" value="Asparaginase_C"/>
    <property type="match status" value="1"/>
</dbReference>
<dbReference type="PROSITE" id="PS51732">
    <property type="entry name" value="ASN_GLN_ASE_3"/>
    <property type="match status" value="1"/>
</dbReference>
<dbReference type="GO" id="GO:0004067">
    <property type="term" value="F:asparaginase activity"/>
    <property type="evidence" value="ECO:0007669"/>
    <property type="project" value="UniProtKB-UniRule"/>
</dbReference>
<feature type="compositionally biased region" description="Basic and acidic residues" evidence="5">
    <location>
        <begin position="419"/>
        <end position="429"/>
    </location>
</feature>
<feature type="domain" description="L-asparaginase N-terminal" evidence="6">
    <location>
        <begin position="78"/>
        <end position="260"/>
    </location>
</feature>
<dbReference type="OrthoDB" id="427002at2759"/>
<dbReference type="EMBL" id="FN649748">
    <property type="protein sequence ID" value="CBJ32102.1"/>
    <property type="molecule type" value="Genomic_DNA"/>
</dbReference>
<dbReference type="PANTHER" id="PTHR11707:SF28">
    <property type="entry name" value="60 KDA LYSOPHOSPHOLIPASE"/>
    <property type="match status" value="1"/>
</dbReference>
<keyword evidence="2 8" id="KW-0378">Hydrolase</keyword>
<dbReference type="STRING" id="2880.D7FWL4"/>
<dbReference type="CDD" id="cd08963">
    <property type="entry name" value="L-asparaginase_I"/>
    <property type="match status" value="1"/>
</dbReference>
<name>D7FWL4_ECTSI</name>
<gene>
    <name evidence="8" type="ORF">Esi_0308_0012</name>
</gene>
<keyword evidence="9" id="KW-1185">Reference proteome</keyword>
<feature type="active site" description="O-isoaspartyl threonine intermediate" evidence="3">
    <location>
        <position position="86"/>
    </location>
</feature>
<feature type="domain" description="Asparaginase/glutaminase C-terminal" evidence="7">
    <location>
        <begin position="279"/>
        <end position="397"/>
    </location>
</feature>
<dbReference type="EC" id="3.5.1.1" evidence="1"/>
<dbReference type="eggNOG" id="KOG0503">
    <property type="taxonomic scope" value="Eukaryota"/>
</dbReference>
<evidence type="ECO:0000259" key="6">
    <source>
        <dbReference type="Pfam" id="PF00710"/>
    </source>
</evidence>
<dbReference type="PRINTS" id="PR00139">
    <property type="entry name" value="ASNGLNASE"/>
</dbReference>
<dbReference type="PIRSF" id="PIRSF001220">
    <property type="entry name" value="L-ASNase_gatD"/>
    <property type="match status" value="1"/>
</dbReference>
<dbReference type="InterPro" id="IPR006034">
    <property type="entry name" value="Asparaginase/glutaminase-like"/>
</dbReference>
<dbReference type="Pfam" id="PF00710">
    <property type="entry name" value="Asparaginase"/>
    <property type="match status" value="1"/>
</dbReference>
<dbReference type="EMBL" id="FN648496">
    <property type="protein sequence ID" value="CBJ32102.1"/>
    <property type="molecule type" value="Genomic_DNA"/>
</dbReference>
<dbReference type="InterPro" id="IPR036152">
    <property type="entry name" value="Asp/glu_Ase-like_sf"/>
</dbReference>
<dbReference type="PIRSF" id="PIRSF500176">
    <property type="entry name" value="L_ASNase"/>
    <property type="match status" value="1"/>
</dbReference>
<evidence type="ECO:0000256" key="4">
    <source>
        <dbReference type="PIRSR" id="PIRSR001220-2"/>
    </source>
</evidence>
<proteinExistence type="predicted"/>
<feature type="binding site" evidence="4">
    <location>
        <position position="135"/>
    </location>
    <ligand>
        <name>substrate</name>
    </ligand>
</feature>
<evidence type="ECO:0000256" key="3">
    <source>
        <dbReference type="PIRSR" id="PIRSR001220-1"/>
    </source>
</evidence>
<evidence type="ECO:0000256" key="1">
    <source>
        <dbReference type="ARBA" id="ARBA00012920"/>
    </source>
</evidence>
<dbReference type="Gene3D" id="3.40.50.1170">
    <property type="entry name" value="L-asparaginase, N-terminal domain"/>
    <property type="match status" value="1"/>
</dbReference>
<dbReference type="AlphaFoldDB" id="D7FWL4"/>
<feature type="region of interest" description="Disordered" evidence="5">
    <location>
        <begin position="1"/>
        <end position="30"/>
    </location>
</feature>
<evidence type="ECO:0000313" key="9">
    <source>
        <dbReference type="Proteomes" id="UP000002630"/>
    </source>
</evidence>
<feature type="compositionally biased region" description="Low complexity" evidence="5">
    <location>
        <begin position="430"/>
        <end position="446"/>
    </location>
</feature>
<evidence type="ECO:0000256" key="5">
    <source>
        <dbReference type="SAM" id="MobiDB-lite"/>
    </source>
</evidence>
<evidence type="ECO:0000313" key="8">
    <source>
        <dbReference type="EMBL" id="CBJ32102.1"/>
    </source>
</evidence>
<dbReference type="InParanoid" id="D7FWL4"/>
<dbReference type="FunFam" id="3.40.50.40:FF:000001">
    <property type="entry name" value="L-asparaginase 1"/>
    <property type="match status" value="1"/>
</dbReference>
<dbReference type="Proteomes" id="UP000002630">
    <property type="component" value="Linkage Group LG23"/>
</dbReference>
<dbReference type="InterPro" id="IPR027473">
    <property type="entry name" value="L-asparaginase_C"/>
</dbReference>
<dbReference type="InterPro" id="IPR037152">
    <property type="entry name" value="L-asparaginase_N_sf"/>
</dbReference>
<feature type="binding site" evidence="4">
    <location>
        <begin position="166"/>
        <end position="167"/>
    </location>
    <ligand>
        <name>substrate</name>
    </ligand>
</feature>
<reference evidence="8 9" key="1">
    <citation type="journal article" date="2010" name="Nature">
        <title>The Ectocarpus genome and the independent evolution of multicellularity in brown algae.</title>
        <authorList>
            <person name="Cock J.M."/>
            <person name="Sterck L."/>
            <person name="Rouze P."/>
            <person name="Scornet D."/>
            <person name="Allen A.E."/>
            <person name="Amoutzias G."/>
            <person name="Anthouard V."/>
            <person name="Artiguenave F."/>
            <person name="Aury J.M."/>
            <person name="Badger J.H."/>
            <person name="Beszteri B."/>
            <person name="Billiau K."/>
            <person name="Bonnet E."/>
            <person name="Bothwell J.H."/>
            <person name="Bowler C."/>
            <person name="Boyen C."/>
            <person name="Brownlee C."/>
            <person name="Carrano C.J."/>
            <person name="Charrier B."/>
            <person name="Cho G.Y."/>
            <person name="Coelho S.M."/>
            <person name="Collen J."/>
            <person name="Corre E."/>
            <person name="Da Silva C."/>
            <person name="Delage L."/>
            <person name="Delaroque N."/>
            <person name="Dittami S.M."/>
            <person name="Doulbeau S."/>
            <person name="Elias M."/>
            <person name="Farnham G."/>
            <person name="Gachon C.M."/>
            <person name="Gschloessl B."/>
            <person name="Heesch S."/>
            <person name="Jabbari K."/>
            <person name="Jubin C."/>
            <person name="Kawai H."/>
            <person name="Kimura K."/>
            <person name="Kloareg B."/>
            <person name="Kupper F.C."/>
            <person name="Lang D."/>
            <person name="Le Bail A."/>
            <person name="Leblanc C."/>
            <person name="Lerouge P."/>
            <person name="Lohr M."/>
            <person name="Lopez P.J."/>
            <person name="Martens C."/>
            <person name="Maumus F."/>
            <person name="Michel G."/>
            <person name="Miranda-Saavedra D."/>
            <person name="Morales J."/>
            <person name="Moreau H."/>
            <person name="Motomura T."/>
            <person name="Nagasato C."/>
            <person name="Napoli C.A."/>
            <person name="Nelson D.R."/>
            <person name="Nyvall-Collen P."/>
            <person name="Peters A.F."/>
            <person name="Pommier C."/>
            <person name="Potin P."/>
            <person name="Poulain J."/>
            <person name="Quesneville H."/>
            <person name="Read B."/>
            <person name="Rensing S.A."/>
            <person name="Ritter A."/>
            <person name="Rousvoal S."/>
            <person name="Samanta M."/>
            <person name="Samson G."/>
            <person name="Schroeder D.C."/>
            <person name="Segurens B."/>
            <person name="Strittmatter M."/>
            <person name="Tonon T."/>
            <person name="Tregear J.W."/>
            <person name="Valentin K."/>
            <person name="von Dassow P."/>
            <person name="Yamagishi T."/>
            <person name="Van de Peer Y."/>
            <person name="Wincker P."/>
        </authorList>
    </citation>
    <scope>NUCLEOTIDE SEQUENCE [LARGE SCALE GENOMIC DNA]</scope>
    <source>
        <strain evidence="9">Ec32 / CCAP1310/4</strain>
    </source>
</reference>
<dbReference type="InterPro" id="IPR027474">
    <property type="entry name" value="L-asparaginase_N"/>
</dbReference>
<dbReference type="GO" id="GO:0009066">
    <property type="term" value="P:aspartate family amino acid metabolic process"/>
    <property type="evidence" value="ECO:0007669"/>
    <property type="project" value="UniProtKB-ARBA"/>
</dbReference>
<evidence type="ECO:0000259" key="7">
    <source>
        <dbReference type="Pfam" id="PF17763"/>
    </source>
</evidence>
<evidence type="ECO:0000256" key="2">
    <source>
        <dbReference type="ARBA" id="ARBA00022801"/>
    </source>
</evidence>
<feature type="region of interest" description="Disordered" evidence="5">
    <location>
        <begin position="408"/>
        <end position="446"/>
    </location>
</feature>
<dbReference type="Gene3D" id="3.40.50.40">
    <property type="match status" value="1"/>
</dbReference>
<dbReference type="InterPro" id="IPR041725">
    <property type="entry name" value="L-asparaginase_I"/>
</dbReference>
<dbReference type="PANTHER" id="PTHR11707">
    <property type="entry name" value="L-ASPARAGINASE"/>
    <property type="match status" value="1"/>
</dbReference>
<protein>
    <recommendedName>
        <fullName evidence="1">asparaginase</fullName>
        <ecNumber evidence="1">3.5.1.1</ecNumber>
    </recommendedName>
</protein>
<dbReference type="SMART" id="SM00870">
    <property type="entry name" value="Asparaginase"/>
    <property type="match status" value="1"/>
</dbReference>